<dbReference type="RefSeq" id="WP_163464098.1">
    <property type="nucleotide sequence ID" value="NZ_JAAAMG010000012.1"/>
</dbReference>
<protein>
    <submittedName>
        <fullName evidence="2">SpoIIE family protein phosphatase</fullName>
    </submittedName>
</protein>
<proteinExistence type="predicted"/>
<dbReference type="Gene3D" id="3.60.40.10">
    <property type="entry name" value="PPM-type phosphatase domain"/>
    <property type="match status" value="1"/>
</dbReference>
<evidence type="ECO:0000313" key="2">
    <source>
        <dbReference type="EMBL" id="NDW05829.1"/>
    </source>
</evidence>
<name>A0A6N9T7W3_9HYPH</name>
<sequence length="251" mass="26151">MTRQTFRFDVFGASHVGRVRELNEDRFLVDAATGVFAVADGMGGHHGGELASAAIVERLATVGIATTAADLRARVEARLIAANEAIRSHGAAAGATVGSTVVVLLVFGDRFACLWAGDSRLYRLSRGILSKVTRDHSKVQELVDAGLISPGEAATWPERNVITRAVGVSPRLDLERVSETARIGDVFLLCSDGLTGHLGDDEIAALLAGSDARAAAEALIAAALERGGGDNVTVVVLRCLSASSWPGSDHG</sequence>
<dbReference type="SUPFAM" id="SSF81606">
    <property type="entry name" value="PP2C-like"/>
    <property type="match status" value="1"/>
</dbReference>
<dbReference type="SMART" id="SM00332">
    <property type="entry name" value="PP2Cc"/>
    <property type="match status" value="1"/>
</dbReference>
<dbReference type="InterPro" id="IPR001932">
    <property type="entry name" value="PPM-type_phosphatase-like_dom"/>
</dbReference>
<dbReference type="CDD" id="cd00143">
    <property type="entry name" value="PP2Cc"/>
    <property type="match status" value="1"/>
</dbReference>
<keyword evidence="3" id="KW-1185">Reference proteome</keyword>
<dbReference type="GO" id="GO:0004722">
    <property type="term" value="F:protein serine/threonine phosphatase activity"/>
    <property type="evidence" value="ECO:0007669"/>
    <property type="project" value="InterPro"/>
</dbReference>
<accession>A0A6N9T7W3</accession>
<dbReference type="EMBL" id="JAAAMG010000012">
    <property type="protein sequence ID" value="NDW05829.1"/>
    <property type="molecule type" value="Genomic_DNA"/>
</dbReference>
<comment type="caution">
    <text evidence="2">The sequence shown here is derived from an EMBL/GenBank/DDBJ whole genome shotgun (WGS) entry which is preliminary data.</text>
</comment>
<dbReference type="PANTHER" id="PTHR47992">
    <property type="entry name" value="PROTEIN PHOSPHATASE"/>
    <property type="match status" value="1"/>
</dbReference>
<dbReference type="InterPro" id="IPR015655">
    <property type="entry name" value="PP2C"/>
</dbReference>
<dbReference type="AlphaFoldDB" id="A0A6N9T7W3"/>
<dbReference type="Pfam" id="PF13672">
    <property type="entry name" value="PP2C_2"/>
    <property type="match status" value="1"/>
</dbReference>
<feature type="domain" description="PPM-type phosphatase" evidence="1">
    <location>
        <begin position="7"/>
        <end position="239"/>
    </location>
</feature>
<dbReference type="SMART" id="SM00331">
    <property type="entry name" value="PP2C_SIG"/>
    <property type="match status" value="1"/>
</dbReference>
<gene>
    <name evidence="2" type="ORF">GTK09_15495</name>
</gene>
<dbReference type="Proteomes" id="UP000469011">
    <property type="component" value="Unassembled WGS sequence"/>
</dbReference>
<dbReference type="PROSITE" id="PS51746">
    <property type="entry name" value="PPM_2"/>
    <property type="match status" value="1"/>
</dbReference>
<dbReference type="InterPro" id="IPR036457">
    <property type="entry name" value="PPM-type-like_dom_sf"/>
</dbReference>
<evidence type="ECO:0000259" key="1">
    <source>
        <dbReference type="PROSITE" id="PS51746"/>
    </source>
</evidence>
<organism evidence="2 3">
    <name type="scientific">Jiella pacifica</name>
    <dbReference type="NCBI Taxonomy" id="2696469"/>
    <lineage>
        <taxon>Bacteria</taxon>
        <taxon>Pseudomonadati</taxon>
        <taxon>Pseudomonadota</taxon>
        <taxon>Alphaproteobacteria</taxon>
        <taxon>Hyphomicrobiales</taxon>
        <taxon>Aurantimonadaceae</taxon>
        <taxon>Jiella</taxon>
    </lineage>
</organism>
<reference evidence="2 3" key="1">
    <citation type="submission" date="2020-01" db="EMBL/GenBank/DDBJ databases">
        <title>Jiella pacifica sp. nov.</title>
        <authorList>
            <person name="Xue Z."/>
            <person name="Zhu S."/>
            <person name="Chen J."/>
            <person name="Yang J."/>
        </authorList>
    </citation>
    <scope>NUCLEOTIDE SEQUENCE [LARGE SCALE GENOMIC DNA]</scope>
    <source>
        <strain evidence="2 3">40Bstr34</strain>
    </source>
</reference>
<evidence type="ECO:0000313" key="3">
    <source>
        <dbReference type="Proteomes" id="UP000469011"/>
    </source>
</evidence>